<comment type="caution">
    <text evidence="4">The sequence shown here is derived from an EMBL/GenBank/DDBJ whole genome shotgun (WGS) entry which is preliminary data.</text>
</comment>
<feature type="modified residue" description="4-aspartylphosphate" evidence="2">
    <location>
        <position position="61"/>
    </location>
</feature>
<sequence length="170" mass="19159">MIDQIEFSELKVLVVDDQRFVRDIVGQLLGAMTINRVFQANSVDAAVEVMRKQALDMVICDINMKPVNGLHLLKAVRMGLTDLSRDTNFLFLSGHSDRAVVERAMALDVDGFIVKPVKPIELEKRVRAALARQQVVRPKDQYSGVSVNYRETVNGLVFDDYNPPMGGIRW</sequence>
<gene>
    <name evidence="4" type="ORF">PZA18_10345</name>
</gene>
<protein>
    <submittedName>
        <fullName evidence="4">Response regulator</fullName>
    </submittedName>
</protein>
<keyword evidence="5" id="KW-1185">Reference proteome</keyword>
<accession>A0ABT7DWP9</accession>
<dbReference type="InterPro" id="IPR001789">
    <property type="entry name" value="Sig_transdc_resp-reg_receiver"/>
</dbReference>
<dbReference type="RefSeq" id="WP_284100764.1">
    <property type="nucleotide sequence ID" value="NZ_JARRAF010000010.1"/>
</dbReference>
<dbReference type="Pfam" id="PF00072">
    <property type="entry name" value="Response_reg"/>
    <property type="match status" value="1"/>
</dbReference>
<evidence type="ECO:0000313" key="5">
    <source>
        <dbReference type="Proteomes" id="UP001172778"/>
    </source>
</evidence>
<dbReference type="PROSITE" id="PS50110">
    <property type="entry name" value="RESPONSE_REGULATORY"/>
    <property type="match status" value="1"/>
</dbReference>
<dbReference type="InterPro" id="IPR050595">
    <property type="entry name" value="Bact_response_regulator"/>
</dbReference>
<organism evidence="4 5">
    <name type="scientific">Parachitinimonas caeni</name>
    <dbReference type="NCBI Taxonomy" id="3031301"/>
    <lineage>
        <taxon>Bacteria</taxon>
        <taxon>Pseudomonadati</taxon>
        <taxon>Pseudomonadota</taxon>
        <taxon>Betaproteobacteria</taxon>
        <taxon>Neisseriales</taxon>
        <taxon>Chitinibacteraceae</taxon>
        <taxon>Parachitinimonas</taxon>
    </lineage>
</organism>
<dbReference type="EMBL" id="JARRAF010000010">
    <property type="protein sequence ID" value="MDK2124451.1"/>
    <property type="molecule type" value="Genomic_DNA"/>
</dbReference>
<dbReference type="InterPro" id="IPR011006">
    <property type="entry name" value="CheY-like_superfamily"/>
</dbReference>
<keyword evidence="1 2" id="KW-0597">Phosphoprotein</keyword>
<dbReference type="SUPFAM" id="SSF52172">
    <property type="entry name" value="CheY-like"/>
    <property type="match status" value="1"/>
</dbReference>
<reference evidence="4" key="1">
    <citation type="submission" date="2023-03" db="EMBL/GenBank/DDBJ databases">
        <title>Chitinimonas shenzhenensis gen. nov., sp. nov., a novel member of family Burkholderiaceae isolated from activated sludge collected in Shen Zhen, China.</title>
        <authorList>
            <person name="Wang X."/>
        </authorList>
    </citation>
    <scope>NUCLEOTIDE SEQUENCE</scope>
    <source>
        <strain evidence="4">DQS-5</strain>
    </source>
</reference>
<proteinExistence type="predicted"/>
<evidence type="ECO:0000256" key="2">
    <source>
        <dbReference type="PROSITE-ProRule" id="PRU00169"/>
    </source>
</evidence>
<dbReference type="PANTHER" id="PTHR44591:SF3">
    <property type="entry name" value="RESPONSE REGULATORY DOMAIN-CONTAINING PROTEIN"/>
    <property type="match status" value="1"/>
</dbReference>
<dbReference type="Proteomes" id="UP001172778">
    <property type="component" value="Unassembled WGS sequence"/>
</dbReference>
<dbReference type="SMART" id="SM00448">
    <property type="entry name" value="REC"/>
    <property type="match status" value="1"/>
</dbReference>
<evidence type="ECO:0000313" key="4">
    <source>
        <dbReference type="EMBL" id="MDK2124451.1"/>
    </source>
</evidence>
<evidence type="ECO:0000259" key="3">
    <source>
        <dbReference type="PROSITE" id="PS50110"/>
    </source>
</evidence>
<feature type="domain" description="Response regulatory" evidence="3">
    <location>
        <begin position="11"/>
        <end position="130"/>
    </location>
</feature>
<name>A0ABT7DWP9_9NEIS</name>
<evidence type="ECO:0000256" key="1">
    <source>
        <dbReference type="ARBA" id="ARBA00022553"/>
    </source>
</evidence>
<dbReference type="PANTHER" id="PTHR44591">
    <property type="entry name" value="STRESS RESPONSE REGULATOR PROTEIN 1"/>
    <property type="match status" value="1"/>
</dbReference>
<dbReference type="Gene3D" id="3.40.50.2300">
    <property type="match status" value="1"/>
</dbReference>